<evidence type="ECO:0000256" key="1">
    <source>
        <dbReference type="ARBA" id="ARBA00001070"/>
    </source>
</evidence>
<evidence type="ECO:0000256" key="2">
    <source>
        <dbReference type="ARBA" id="ARBA00011897"/>
    </source>
</evidence>
<evidence type="ECO:0000256" key="3">
    <source>
        <dbReference type="ARBA" id="ARBA00022670"/>
    </source>
</evidence>
<sequence length="726" mass="79891">MLLSILAWDLIFTYKTLKGYVLKYLFIIISIAVLAACSNHDASSDASINKPPKKIPIKETVFGYEINDPYRWMEKEEDGLKAWMLSSAKQTDELLGSQVGRHRLEEATAKLFSAQSSFSQAKLSGDKLFYLHKMPSDSVAKLYVRIKGEERLIVDPAKYNNNDGSSAAIHSYSVSPSGKYIAFHISPDGSEVGTVRIIDTDSLRILDTEVSPVWGEFVASWKSDTEFSITKMTYAIDNDPIQGMVVENVKLGSDERNLELGFGIDNGANFNSAEFPVVIYPKNSRWVLGWGTGARPDQRVLIKEQGKSEWKIVADYKDRITSSALIGNDLYVLSKKTAPDGEVLKLDLNKSQNLNDATPVLEEGDEVITSITAVNGGLFVVSMKDGFDSVSFIDLSKKITDISLPFDGVVTSLSSDNASDAIIFSVENPMHSREYFKYNSGNITSLGLNSATHELPAGFKVLREHAKSADGTLVPITIFGKSSDLKDPSPTILFAYGGYGTPIKPNYRPRMFPFNEEGGIWVNCHVRGGGEKGRTWHEMGRGKNKPNGHADFIACAEHLVKTGRTEPKLLGAYGVSMGGVLVAPAVLKRPDLFGHAALSVAILNPTRILQSKNGANQIGELGDPRNEEGFKTILAMDAYEMLDDVSALSDIYLDVGLNDKRVDYWHTAKFAAKYLSSEHSGMLLIRADDKIGHGAGSSTQQNIRRYVDLYSFMLNRSGHPDFQSQN</sequence>
<evidence type="ECO:0000313" key="8">
    <source>
        <dbReference type="EMBL" id="ALO44376.1"/>
    </source>
</evidence>
<dbReference type="PANTHER" id="PTHR42881">
    <property type="entry name" value="PROLYL ENDOPEPTIDASE"/>
    <property type="match status" value="1"/>
</dbReference>
<name>A0A0S2K841_9GAMM</name>
<feature type="domain" description="Peptidase S9A N-terminal" evidence="7">
    <location>
        <begin position="308"/>
        <end position="438"/>
    </location>
</feature>
<dbReference type="EC" id="3.4.21.26" evidence="2"/>
<accession>A0A0S2K841</accession>
<dbReference type="Gene3D" id="3.40.50.1820">
    <property type="entry name" value="alpha/beta hydrolase"/>
    <property type="match status" value="1"/>
</dbReference>
<evidence type="ECO:0000259" key="6">
    <source>
        <dbReference type="Pfam" id="PF00326"/>
    </source>
</evidence>
<dbReference type="Gene3D" id="2.130.10.120">
    <property type="entry name" value="Prolyl oligopeptidase, N-terminal domain"/>
    <property type="match status" value="1"/>
</dbReference>
<dbReference type="InterPro" id="IPR023302">
    <property type="entry name" value="Pept_S9A_N"/>
</dbReference>
<dbReference type="PRINTS" id="PR00862">
    <property type="entry name" value="PROLIGOPTASE"/>
</dbReference>
<comment type="catalytic activity">
    <reaction evidence="1">
        <text>Hydrolysis of Pro-|-Xaa &gt;&gt; Ala-|-Xaa in oligopeptides.</text>
        <dbReference type="EC" id="3.4.21.26"/>
    </reaction>
</comment>
<feature type="domain" description="Peptidase S9A N-terminal" evidence="7">
    <location>
        <begin position="59"/>
        <end position="225"/>
    </location>
</feature>
<organism evidence="8 9">
    <name type="scientific">Pseudoalteromonas phenolica</name>
    <dbReference type="NCBI Taxonomy" id="161398"/>
    <lineage>
        <taxon>Bacteria</taxon>
        <taxon>Pseudomonadati</taxon>
        <taxon>Pseudomonadota</taxon>
        <taxon>Gammaproteobacteria</taxon>
        <taxon>Alteromonadales</taxon>
        <taxon>Pseudoalteromonadaceae</taxon>
        <taxon>Pseudoalteromonas</taxon>
    </lineage>
</organism>
<dbReference type="EMBL" id="CP013188">
    <property type="protein sequence ID" value="ALO44376.1"/>
    <property type="molecule type" value="Genomic_DNA"/>
</dbReference>
<evidence type="ECO:0000259" key="7">
    <source>
        <dbReference type="Pfam" id="PF02897"/>
    </source>
</evidence>
<evidence type="ECO:0000313" key="9">
    <source>
        <dbReference type="Proteomes" id="UP000061457"/>
    </source>
</evidence>
<dbReference type="GO" id="GO:0005829">
    <property type="term" value="C:cytosol"/>
    <property type="evidence" value="ECO:0007669"/>
    <property type="project" value="TreeGrafter"/>
</dbReference>
<dbReference type="Proteomes" id="UP000061457">
    <property type="component" value="Chromosome II"/>
</dbReference>
<dbReference type="PANTHER" id="PTHR42881:SF2">
    <property type="entry name" value="PROLYL ENDOPEPTIDASE"/>
    <property type="match status" value="1"/>
</dbReference>
<feature type="domain" description="Peptidase S9 prolyl oligopeptidase catalytic" evidence="6">
    <location>
        <begin position="507"/>
        <end position="716"/>
    </location>
</feature>
<dbReference type="KEGG" id="pphe:PP2015_3907"/>
<dbReference type="AlphaFoldDB" id="A0A0S2K841"/>
<dbReference type="Pfam" id="PF00326">
    <property type="entry name" value="Peptidase_S9"/>
    <property type="match status" value="1"/>
</dbReference>
<dbReference type="RefSeq" id="WP_058032234.1">
    <property type="nucleotide sequence ID" value="NZ_CP013188.1"/>
</dbReference>
<proteinExistence type="predicted"/>
<gene>
    <name evidence="8" type="ORF">PP2015_3907</name>
</gene>
<evidence type="ECO:0000256" key="4">
    <source>
        <dbReference type="ARBA" id="ARBA00022801"/>
    </source>
</evidence>
<keyword evidence="4" id="KW-0378">Hydrolase</keyword>
<dbReference type="Pfam" id="PF02897">
    <property type="entry name" value="Peptidase_S9_N"/>
    <property type="match status" value="2"/>
</dbReference>
<dbReference type="InterPro" id="IPR029058">
    <property type="entry name" value="AB_hydrolase_fold"/>
</dbReference>
<reference evidence="8 9" key="1">
    <citation type="submission" date="2015-11" db="EMBL/GenBank/DDBJ databases">
        <authorList>
            <person name="Zhang Y."/>
            <person name="Guo Z."/>
        </authorList>
    </citation>
    <scope>NUCLEOTIDE SEQUENCE [LARGE SCALE GENOMIC DNA]</scope>
    <source>
        <strain evidence="8 9">KCTC 12086</strain>
    </source>
</reference>
<dbReference type="InterPro" id="IPR001375">
    <property type="entry name" value="Peptidase_S9_cat"/>
</dbReference>
<dbReference type="PATRIC" id="fig|161398.10.peg.3999"/>
<dbReference type="GO" id="GO:0070012">
    <property type="term" value="F:oligopeptidase activity"/>
    <property type="evidence" value="ECO:0007669"/>
    <property type="project" value="TreeGrafter"/>
</dbReference>
<dbReference type="SUPFAM" id="SSF53474">
    <property type="entry name" value="alpha/beta-Hydrolases"/>
    <property type="match status" value="1"/>
</dbReference>
<keyword evidence="5" id="KW-0720">Serine protease</keyword>
<evidence type="ECO:0000256" key="5">
    <source>
        <dbReference type="ARBA" id="ARBA00022825"/>
    </source>
</evidence>
<protein>
    <recommendedName>
        <fullName evidence="2">prolyl oligopeptidase</fullName>
        <ecNumber evidence="2">3.4.21.26</ecNumber>
    </recommendedName>
</protein>
<dbReference type="GO" id="GO:0006508">
    <property type="term" value="P:proteolysis"/>
    <property type="evidence" value="ECO:0007669"/>
    <property type="project" value="UniProtKB-KW"/>
</dbReference>
<dbReference type="InterPro" id="IPR051167">
    <property type="entry name" value="Prolyl_oligopep/macrocyclase"/>
</dbReference>
<keyword evidence="9" id="KW-1185">Reference proteome</keyword>
<dbReference type="SUPFAM" id="SSF50993">
    <property type="entry name" value="Peptidase/esterase 'gauge' domain"/>
    <property type="match status" value="1"/>
</dbReference>
<keyword evidence="3" id="KW-0645">Protease</keyword>
<dbReference type="InterPro" id="IPR002470">
    <property type="entry name" value="Peptidase_S9A"/>
</dbReference>
<dbReference type="GO" id="GO:0004252">
    <property type="term" value="F:serine-type endopeptidase activity"/>
    <property type="evidence" value="ECO:0007669"/>
    <property type="project" value="UniProtKB-EC"/>
</dbReference>